<evidence type="ECO:0000256" key="7">
    <source>
        <dbReference type="HAMAP-Rule" id="MF_01337"/>
    </source>
</evidence>
<dbReference type="GO" id="GO:0003735">
    <property type="term" value="F:structural constituent of ribosome"/>
    <property type="evidence" value="ECO:0007669"/>
    <property type="project" value="InterPro"/>
</dbReference>
<proteinExistence type="inferred from homology"/>
<accession>A0A087BJT9</accession>
<dbReference type="GO" id="GO:0006412">
    <property type="term" value="P:translation"/>
    <property type="evidence" value="ECO:0007669"/>
    <property type="project" value="UniProtKB-UniRule"/>
</dbReference>
<evidence type="ECO:0000313" key="8">
    <source>
        <dbReference type="EMBL" id="KFI71289.1"/>
    </source>
</evidence>
<dbReference type="CDD" id="cd00432">
    <property type="entry name" value="Ribosomal_L18_L5e"/>
    <property type="match status" value="1"/>
</dbReference>
<dbReference type="NCBIfam" id="TIGR00060">
    <property type="entry name" value="L18_bact"/>
    <property type="match status" value="1"/>
</dbReference>
<comment type="function">
    <text evidence="7">This is one of the proteins that bind and probably mediate the attachment of the 5S RNA into the large ribosomal subunit, where it forms part of the central protuberance.</text>
</comment>
<dbReference type="FunFam" id="3.30.420.100:FF:000001">
    <property type="entry name" value="50S ribosomal protein L18"/>
    <property type="match status" value="1"/>
</dbReference>
<evidence type="ECO:0000313" key="9">
    <source>
        <dbReference type="Proteomes" id="UP000029024"/>
    </source>
</evidence>
<evidence type="ECO:0000256" key="5">
    <source>
        <dbReference type="ARBA" id="ARBA00023274"/>
    </source>
</evidence>
<dbReference type="AlphaFoldDB" id="A0A087BJT9"/>
<evidence type="ECO:0000256" key="4">
    <source>
        <dbReference type="ARBA" id="ARBA00022980"/>
    </source>
</evidence>
<comment type="subunit">
    <text evidence="7">Part of the 50S ribosomal subunit; part of the 5S rRNA/L5/L18/L25 subcomplex. Contacts the 5S and 23S rRNAs.</text>
</comment>
<keyword evidence="5 7" id="KW-0687">Ribonucleoprotein</keyword>
<evidence type="ECO:0000256" key="2">
    <source>
        <dbReference type="ARBA" id="ARBA00022730"/>
    </source>
</evidence>
<sequence length="139" mass="14757">MPMNASCARLERLVSDMSVAILGKGKKVALKRRHARIRKRISGTPERPRLVVTRSNRHMVAQVIDDTKGITLVSASTLQADFAGFEGTKTEAAKKVGELIAEKAKAAGITAVVFDRGGNKYTGRVAAVADGAREGGLAL</sequence>
<evidence type="ECO:0000256" key="3">
    <source>
        <dbReference type="ARBA" id="ARBA00022884"/>
    </source>
</evidence>
<protein>
    <recommendedName>
        <fullName evidence="6 7">Large ribosomal subunit protein uL18</fullName>
    </recommendedName>
</protein>
<dbReference type="Gene3D" id="3.30.420.100">
    <property type="match status" value="1"/>
</dbReference>
<keyword evidence="2 7" id="KW-0699">rRNA-binding</keyword>
<dbReference type="InterPro" id="IPR057268">
    <property type="entry name" value="Ribosomal_L18"/>
</dbReference>
<dbReference type="GO" id="GO:0008097">
    <property type="term" value="F:5S rRNA binding"/>
    <property type="evidence" value="ECO:0007669"/>
    <property type="project" value="TreeGrafter"/>
</dbReference>
<dbReference type="Proteomes" id="UP000029024">
    <property type="component" value="Unassembled WGS sequence"/>
</dbReference>
<reference evidence="8 9" key="1">
    <citation type="submission" date="2014-03" db="EMBL/GenBank/DDBJ databases">
        <title>Genomics of Bifidobacteria.</title>
        <authorList>
            <person name="Ventura M."/>
            <person name="Milani C."/>
            <person name="Lugli G.A."/>
        </authorList>
    </citation>
    <scope>NUCLEOTIDE SEQUENCE [LARGE SCALE GENOMIC DNA]</scope>
    <source>
        <strain evidence="8 9">LMG 21814</strain>
    </source>
</reference>
<dbReference type="HAMAP" id="MF_01337_B">
    <property type="entry name" value="Ribosomal_uL18_B"/>
    <property type="match status" value="1"/>
</dbReference>
<dbReference type="InterPro" id="IPR005484">
    <property type="entry name" value="Ribosomal_uL18_bac/plant/anim"/>
</dbReference>
<dbReference type="InterPro" id="IPR004389">
    <property type="entry name" value="Ribosomal_uL18_bac-type"/>
</dbReference>
<dbReference type="PANTHER" id="PTHR12899">
    <property type="entry name" value="39S RIBOSOMAL PROTEIN L18, MITOCHONDRIAL"/>
    <property type="match status" value="1"/>
</dbReference>
<comment type="caution">
    <text evidence="8">The sequence shown here is derived from an EMBL/GenBank/DDBJ whole genome shotgun (WGS) entry which is preliminary data.</text>
</comment>
<evidence type="ECO:0000256" key="6">
    <source>
        <dbReference type="ARBA" id="ARBA00035197"/>
    </source>
</evidence>
<dbReference type="SUPFAM" id="SSF53137">
    <property type="entry name" value="Translational machinery components"/>
    <property type="match status" value="1"/>
</dbReference>
<evidence type="ECO:0000256" key="1">
    <source>
        <dbReference type="ARBA" id="ARBA00007116"/>
    </source>
</evidence>
<dbReference type="EMBL" id="JGZA01000010">
    <property type="protein sequence ID" value="KFI71289.1"/>
    <property type="molecule type" value="Genomic_DNA"/>
</dbReference>
<dbReference type="Pfam" id="PF00861">
    <property type="entry name" value="Ribosomal_L18p"/>
    <property type="match status" value="1"/>
</dbReference>
<organism evidence="8 9">
    <name type="scientific">Bifidobacterium longum subsp. suis</name>
    <dbReference type="NCBI Taxonomy" id="1695"/>
    <lineage>
        <taxon>Bacteria</taxon>
        <taxon>Bacillati</taxon>
        <taxon>Actinomycetota</taxon>
        <taxon>Actinomycetes</taxon>
        <taxon>Bifidobacteriales</taxon>
        <taxon>Bifidobacteriaceae</taxon>
        <taxon>Bifidobacterium</taxon>
    </lineage>
</organism>
<dbReference type="GO" id="GO:0022625">
    <property type="term" value="C:cytosolic large ribosomal subunit"/>
    <property type="evidence" value="ECO:0007669"/>
    <property type="project" value="TreeGrafter"/>
</dbReference>
<gene>
    <name evidence="7" type="primary">rplR</name>
    <name evidence="8" type="ORF">BLSS_1475</name>
</gene>
<keyword evidence="4 7" id="KW-0689">Ribosomal protein</keyword>
<comment type="similarity">
    <text evidence="1 7">Belongs to the universal ribosomal protein uL18 family.</text>
</comment>
<name>A0A087BJT9_BIFLN</name>
<keyword evidence="3 7" id="KW-0694">RNA-binding</keyword>
<dbReference type="PANTHER" id="PTHR12899:SF3">
    <property type="entry name" value="LARGE RIBOSOMAL SUBUNIT PROTEIN UL18M"/>
    <property type="match status" value="1"/>
</dbReference>